<dbReference type="GeneID" id="28960477"/>
<organism evidence="1 2">
    <name type="scientific">Fusarium oxysporum f. sp. lycopersici (strain 4287 / CBS 123668 / FGSC 9935 / NRRL 34936)</name>
    <name type="common">Fusarium vascular wilt of tomato</name>
    <dbReference type="NCBI Taxonomy" id="426428"/>
    <lineage>
        <taxon>Eukaryota</taxon>
        <taxon>Fungi</taxon>
        <taxon>Dikarya</taxon>
        <taxon>Ascomycota</taxon>
        <taxon>Pezizomycotina</taxon>
        <taxon>Sordariomycetes</taxon>
        <taxon>Hypocreomycetidae</taxon>
        <taxon>Hypocreales</taxon>
        <taxon>Nectriaceae</taxon>
        <taxon>Fusarium</taxon>
        <taxon>Fusarium oxysporum species complex</taxon>
    </lineage>
</organism>
<dbReference type="VEuPathDB" id="FungiDB:FOXG_19771"/>
<dbReference type="Proteomes" id="UP000009097">
    <property type="component" value="Unassembled WGS sequence"/>
</dbReference>
<protein>
    <submittedName>
        <fullName evidence="1">Uncharacterized protein</fullName>
    </submittedName>
</protein>
<dbReference type="EMBL" id="DS231705">
    <property type="protein sequence ID" value="KNB06745.1"/>
    <property type="molecule type" value="Genomic_DNA"/>
</dbReference>
<sequence>MACARLLFPGPTPAWRFPTAGPRISGSRLHSQCWSRDKRLLTNNKEFITSEGCLPTQTTCYLPLATIKFPFSLMLTEIEGLDVLMYRLVQHQKDVYGAQAVETG</sequence>
<reference evidence="1" key="1">
    <citation type="submission" date="2007-04" db="EMBL/GenBank/DDBJ databases">
        <authorList>
            <consortium name="The Broad Institute Genome Sequencing Platform"/>
            <person name="Birren B."/>
            <person name="Lander E."/>
            <person name="Galagan J."/>
            <person name="Nusbaum C."/>
            <person name="Devon K."/>
            <person name="Ma L.-J."/>
            <person name="Jaffe D."/>
            <person name="Butler J."/>
            <person name="Alvarez P."/>
            <person name="Gnerre S."/>
            <person name="Grabherr M."/>
            <person name="Kleber M."/>
            <person name="Mauceli E."/>
            <person name="Brockman W."/>
            <person name="MacCallum I.A."/>
            <person name="Young S."/>
            <person name="LaButti K."/>
            <person name="DeCaprio D."/>
            <person name="Crawford M."/>
            <person name="Koehrsen M."/>
            <person name="Engels R."/>
            <person name="Montgomery P."/>
            <person name="Pearson M."/>
            <person name="Howarth C."/>
            <person name="Larson L."/>
            <person name="White J."/>
            <person name="O'Leary S."/>
            <person name="Kodira C."/>
            <person name="Zeng Q."/>
            <person name="Yandava C."/>
            <person name="Alvarado L."/>
            <person name="Kistler C."/>
            <person name="Shim W.-B."/>
            <person name="Kang S."/>
            <person name="Woloshuk C."/>
        </authorList>
    </citation>
    <scope>NUCLEOTIDE SEQUENCE</scope>
    <source>
        <strain evidence="1">4287</strain>
    </source>
</reference>
<gene>
    <name evidence="1" type="ORF">FOXG_19771</name>
</gene>
<accession>A0A0J9V6D2</accession>
<dbReference type="KEGG" id="fox:FOXG_19771"/>
<dbReference type="RefSeq" id="XP_018244790.1">
    <property type="nucleotide sequence ID" value="XM_018400036.1"/>
</dbReference>
<proteinExistence type="predicted"/>
<evidence type="ECO:0000313" key="1">
    <source>
        <dbReference type="EMBL" id="KNB06745.1"/>
    </source>
</evidence>
<evidence type="ECO:0000313" key="2">
    <source>
        <dbReference type="Proteomes" id="UP000009097"/>
    </source>
</evidence>
<dbReference type="AlphaFoldDB" id="A0A0J9V6D2"/>
<name>A0A0J9V6D2_FUSO4</name>
<reference evidence="1" key="2">
    <citation type="journal article" date="2010" name="Nature">
        <title>Comparative genomics reveals mobile pathogenicity chromosomes in Fusarium.</title>
        <authorList>
            <person name="Ma L.J."/>
            <person name="van der Does H.C."/>
            <person name="Borkovich K.A."/>
            <person name="Coleman J.J."/>
            <person name="Daboussi M.J."/>
            <person name="Di Pietro A."/>
            <person name="Dufresne M."/>
            <person name="Freitag M."/>
            <person name="Grabherr M."/>
            <person name="Henrissat B."/>
            <person name="Houterman P.M."/>
            <person name="Kang S."/>
            <person name="Shim W.B."/>
            <person name="Woloshuk C."/>
            <person name="Xie X."/>
            <person name="Xu J.R."/>
            <person name="Antoniw J."/>
            <person name="Baker S.E."/>
            <person name="Bluhm B.H."/>
            <person name="Breakspear A."/>
            <person name="Brown D.W."/>
            <person name="Butchko R.A."/>
            <person name="Chapman S."/>
            <person name="Coulson R."/>
            <person name="Coutinho P.M."/>
            <person name="Danchin E.G."/>
            <person name="Diener A."/>
            <person name="Gale L.R."/>
            <person name="Gardiner D.M."/>
            <person name="Goff S."/>
            <person name="Hammond-Kosack K.E."/>
            <person name="Hilburn K."/>
            <person name="Hua-Van A."/>
            <person name="Jonkers W."/>
            <person name="Kazan K."/>
            <person name="Kodira C.D."/>
            <person name="Koehrsen M."/>
            <person name="Kumar L."/>
            <person name="Lee Y.H."/>
            <person name="Li L."/>
            <person name="Manners J.M."/>
            <person name="Miranda-Saavedra D."/>
            <person name="Mukherjee M."/>
            <person name="Park G."/>
            <person name="Park J."/>
            <person name="Park S.Y."/>
            <person name="Proctor R.H."/>
            <person name="Regev A."/>
            <person name="Ruiz-Roldan M.C."/>
            <person name="Sain D."/>
            <person name="Sakthikumar S."/>
            <person name="Sykes S."/>
            <person name="Schwartz D.C."/>
            <person name="Turgeon B.G."/>
            <person name="Wapinski I."/>
            <person name="Yoder O."/>
            <person name="Young S."/>
            <person name="Zeng Q."/>
            <person name="Zhou S."/>
            <person name="Galagan J."/>
            <person name="Cuomo C.A."/>
            <person name="Kistler H.C."/>
            <person name="Rep M."/>
        </authorList>
    </citation>
    <scope>NUCLEOTIDE SEQUENCE [LARGE SCALE GENOMIC DNA]</scope>
    <source>
        <strain evidence="1">4287</strain>
    </source>
</reference>